<gene>
    <name evidence="1" type="ORF">METZ01_LOCUS339858</name>
</gene>
<dbReference type="AlphaFoldDB" id="A0A382QNB7"/>
<sequence length="29" mass="3585">MSKDLKELYIRMARIRIVEETIAEKYKEQ</sequence>
<accession>A0A382QNB7</accession>
<feature type="non-terminal residue" evidence="1">
    <location>
        <position position="29"/>
    </location>
</feature>
<dbReference type="EMBL" id="UINC01115744">
    <property type="protein sequence ID" value="SVC87004.1"/>
    <property type="molecule type" value="Genomic_DNA"/>
</dbReference>
<reference evidence="1" key="1">
    <citation type="submission" date="2018-05" db="EMBL/GenBank/DDBJ databases">
        <authorList>
            <person name="Lanie J.A."/>
            <person name="Ng W.-L."/>
            <person name="Kazmierczak K.M."/>
            <person name="Andrzejewski T.M."/>
            <person name="Davidsen T.M."/>
            <person name="Wayne K.J."/>
            <person name="Tettelin H."/>
            <person name="Glass J.I."/>
            <person name="Rusch D."/>
            <person name="Podicherti R."/>
            <person name="Tsui H.-C.T."/>
            <person name="Winkler M.E."/>
        </authorList>
    </citation>
    <scope>NUCLEOTIDE SEQUENCE</scope>
</reference>
<evidence type="ECO:0000313" key="1">
    <source>
        <dbReference type="EMBL" id="SVC87004.1"/>
    </source>
</evidence>
<protein>
    <submittedName>
        <fullName evidence="1">Uncharacterized protein</fullName>
    </submittedName>
</protein>
<organism evidence="1">
    <name type="scientific">marine metagenome</name>
    <dbReference type="NCBI Taxonomy" id="408172"/>
    <lineage>
        <taxon>unclassified sequences</taxon>
        <taxon>metagenomes</taxon>
        <taxon>ecological metagenomes</taxon>
    </lineage>
</organism>
<proteinExistence type="predicted"/>
<name>A0A382QNB7_9ZZZZ</name>